<evidence type="ECO:0000256" key="1">
    <source>
        <dbReference type="ARBA" id="ARBA00022737"/>
    </source>
</evidence>
<dbReference type="Pfam" id="PF25023">
    <property type="entry name" value="TEN_YD-shell"/>
    <property type="match status" value="1"/>
</dbReference>
<feature type="domain" description="Teneurin-like YD-shell" evidence="3">
    <location>
        <begin position="101"/>
        <end position="176"/>
    </location>
</feature>
<dbReference type="Proteomes" id="UP001150924">
    <property type="component" value="Unassembled WGS sequence"/>
</dbReference>
<name>A0A9X3EYD9_9BACT</name>
<comment type="caution">
    <text evidence="4">The sequence shown here is derived from an EMBL/GenBank/DDBJ whole genome shotgun (WGS) entry which is preliminary data.</text>
</comment>
<accession>A0A9X3EYD9</accession>
<sequence>MVSASASRTTRSAAAPASPFKNIRRTRWLWDGDVPLHEWTLSPDLPELPTRAPTNPADERPLDISIRSPSADDPELLTWIFEPATFTPVARLSSHAREAVSLVADHLGTPIAAFDTEGRPVWSVAFDIHGRVRDLAGDRQLCPFRYPGQYEDTETGLYYNRFRYYDPEAGQYISQDPLGLAAGLAFYAYVPDPLSSFDPLGLHRCDKKTRQTRPLDHLDIEHAWSRHAGELLGGAMQGHVHRSAFVSILDRARRSGLTFFSHSASSATIAHLARIDGKYIVVHFFRDGPHTGKVASAWWPSQRQLGTYLRQARRDGP</sequence>
<dbReference type="InterPro" id="IPR022385">
    <property type="entry name" value="Rhs_assc_core"/>
</dbReference>
<keyword evidence="1" id="KW-0677">Repeat</keyword>
<reference evidence="4" key="1">
    <citation type="submission" date="2022-11" db="EMBL/GenBank/DDBJ databases">
        <title>Minimal conservation of predation-associated metabolite biosynthetic gene clusters underscores biosynthetic potential of Myxococcota including descriptions for ten novel species: Archangium lansinium sp. nov., Myxococcus landrumus sp. nov., Nannocystis bai.</title>
        <authorList>
            <person name="Ahearne A."/>
            <person name="Stevens C."/>
            <person name="Phillips K."/>
        </authorList>
    </citation>
    <scope>NUCLEOTIDE SEQUENCE</scope>
    <source>
        <strain evidence="4">Na p29</strain>
    </source>
</reference>
<organism evidence="4 5">
    <name type="scientific">Nannocystis pusilla</name>
    <dbReference type="NCBI Taxonomy" id="889268"/>
    <lineage>
        <taxon>Bacteria</taxon>
        <taxon>Pseudomonadati</taxon>
        <taxon>Myxococcota</taxon>
        <taxon>Polyangia</taxon>
        <taxon>Nannocystales</taxon>
        <taxon>Nannocystaceae</taxon>
        <taxon>Nannocystis</taxon>
    </lineage>
</organism>
<keyword evidence="5" id="KW-1185">Reference proteome</keyword>
<dbReference type="AlphaFoldDB" id="A0A9X3EYD9"/>
<evidence type="ECO:0000313" key="5">
    <source>
        <dbReference type="Proteomes" id="UP001150924"/>
    </source>
</evidence>
<protein>
    <recommendedName>
        <fullName evidence="3">Teneurin-like YD-shell domain-containing protein</fullName>
    </recommendedName>
</protein>
<proteinExistence type="predicted"/>
<dbReference type="NCBIfam" id="TIGR03696">
    <property type="entry name" value="Rhs_assc_core"/>
    <property type="match status" value="1"/>
</dbReference>
<feature type="region of interest" description="Disordered" evidence="2">
    <location>
        <begin position="41"/>
        <end position="67"/>
    </location>
</feature>
<dbReference type="InterPro" id="IPR050708">
    <property type="entry name" value="T6SS_VgrG/RHS"/>
</dbReference>
<evidence type="ECO:0000313" key="4">
    <source>
        <dbReference type="EMBL" id="MCY1011730.1"/>
    </source>
</evidence>
<evidence type="ECO:0000256" key="2">
    <source>
        <dbReference type="SAM" id="MobiDB-lite"/>
    </source>
</evidence>
<dbReference type="Gene3D" id="2.180.10.10">
    <property type="entry name" value="RHS repeat-associated core"/>
    <property type="match status" value="1"/>
</dbReference>
<dbReference type="RefSeq" id="WP_267775030.1">
    <property type="nucleotide sequence ID" value="NZ_JAPNKE010000002.1"/>
</dbReference>
<dbReference type="PRINTS" id="PR00394">
    <property type="entry name" value="RHSPROTEIN"/>
</dbReference>
<dbReference type="EMBL" id="JAPNKE010000002">
    <property type="protein sequence ID" value="MCY1011730.1"/>
    <property type="molecule type" value="Genomic_DNA"/>
</dbReference>
<evidence type="ECO:0000259" key="3">
    <source>
        <dbReference type="Pfam" id="PF25023"/>
    </source>
</evidence>
<dbReference type="PANTHER" id="PTHR32305">
    <property type="match status" value="1"/>
</dbReference>
<gene>
    <name evidence="4" type="ORF">OV079_40500</name>
</gene>
<dbReference type="PANTHER" id="PTHR32305:SF15">
    <property type="entry name" value="PROTEIN RHSA-RELATED"/>
    <property type="match status" value="1"/>
</dbReference>
<dbReference type="InterPro" id="IPR056823">
    <property type="entry name" value="TEN-like_YD-shell"/>
</dbReference>